<feature type="region of interest" description="Disordered" evidence="2">
    <location>
        <begin position="730"/>
        <end position="749"/>
    </location>
</feature>
<evidence type="ECO:0000313" key="5">
    <source>
        <dbReference type="Proteomes" id="UP001165740"/>
    </source>
</evidence>
<keyword evidence="5" id="KW-1185">Reference proteome</keyword>
<dbReference type="RefSeq" id="XP_013071851.2">
    <property type="nucleotide sequence ID" value="XM_013216397.2"/>
</dbReference>
<feature type="compositionally biased region" description="Polar residues" evidence="2">
    <location>
        <begin position="568"/>
        <end position="582"/>
    </location>
</feature>
<dbReference type="Pfam" id="PF00098">
    <property type="entry name" value="zf-CCHC"/>
    <property type="match status" value="1"/>
</dbReference>
<evidence type="ECO:0000256" key="1">
    <source>
        <dbReference type="PROSITE-ProRule" id="PRU00047"/>
    </source>
</evidence>
<dbReference type="SMART" id="SM00343">
    <property type="entry name" value="ZnF_C2HC"/>
    <property type="match status" value="1"/>
</dbReference>
<dbReference type="Proteomes" id="UP001165740">
    <property type="component" value="Chromosome 1"/>
</dbReference>
<feature type="domain" description="CCHC-type" evidence="3">
    <location>
        <begin position="412"/>
        <end position="428"/>
    </location>
</feature>
<dbReference type="Gene3D" id="4.10.60.10">
    <property type="entry name" value="Zinc finger, CCHC-type"/>
    <property type="match status" value="1"/>
</dbReference>
<dbReference type="KEGG" id="bgt:106058883"/>
<keyword evidence="1" id="KW-0479">Metal-binding</keyword>
<feature type="compositionally biased region" description="Basic and acidic residues" evidence="2">
    <location>
        <begin position="160"/>
        <end position="172"/>
    </location>
</feature>
<dbReference type="GO" id="GO:0006508">
    <property type="term" value="P:proteolysis"/>
    <property type="evidence" value="ECO:0007669"/>
    <property type="project" value="InterPro"/>
</dbReference>
<dbReference type="PROSITE" id="PS50175">
    <property type="entry name" value="ASP_PROT_RETROV"/>
    <property type="match status" value="1"/>
</dbReference>
<reference evidence="6" key="1">
    <citation type="submission" date="2025-08" db="UniProtKB">
        <authorList>
            <consortium name="RefSeq"/>
        </authorList>
    </citation>
    <scope>IDENTIFICATION</scope>
</reference>
<dbReference type="InterPro" id="IPR036875">
    <property type="entry name" value="Znf_CCHC_sf"/>
</dbReference>
<dbReference type="PANTHER" id="PTHR46888:SF1">
    <property type="entry name" value="RIBONUCLEASE H"/>
    <property type="match status" value="1"/>
</dbReference>
<dbReference type="InterPro" id="IPR012340">
    <property type="entry name" value="NA-bd_OB-fold"/>
</dbReference>
<evidence type="ECO:0000259" key="4">
    <source>
        <dbReference type="PROSITE" id="PS50175"/>
    </source>
</evidence>
<dbReference type="Gene3D" id="1.10.4020.10">
    <property type="entry name" value="DNA breaking-rejoining enzymes"/>
    <property type="match status" value="1"/>
</dbReference>
<keyword evidence="1" id="KW-0863">Zinc-finger</keyword>
<accession>A0A9U8E3S8</accession>
<dbReference type="InterPro" id="IPR038269">
    <property type="entry name" value="SCAN_sf"/>
</dbReference>
<organism evidence="5 6">
    <name type="scientific">Biomphalaria glabrata</name>
    <name type="common">Bloodfluke planorb</name>
    <name type="synonym">Freshwater snail</name>
    <dbReference type="NCBI Taxonomy" id="6526"/>
    <lineage>
        <taxon>Eukaryota</taxon>
        <taxon>Metazoa</taxon>
        <taxon>Spiralia</taxon>
        <taxon>Lophotrochozoa</taxon>
        <taxon>Mollusca</taxon>
        <taxon>Gastropoda</taxon>
        <taxon>Heterobranchia</taxon>
        <taxon>Euthyneura</taxon>
        <taxon>Panpulmonata</taxon>
        <taxon>Hygrophila</taxon>
        <taxon>Lymnaeoidea</taxon>
        <taxon>Planorbidae</taxon>
        <taxon>Biomphalaria</taxon>
    </lineage>
</organism>
<dbReference type="GO" id="GO:0003676">
    <property type="term" value="F:nucleic acid binding"/>
    <property type="evidence" value="ECO:0007669"/>
    <property type="project" value="InterPro"/>
</dbReference>
<evidence type="ECO:0000313" key="6">
    <source>
        <dbReference type="RefSeq" id="XP_013071851.2"/>
    </source>
</evidence>
<feature type="region of interest" description="Disordered" evidence="2">
    <location>
        <begin position="160"/>
        <end position="187"/>
    </location>
</feature>
<feature type="region of interest" description="Disordered" evidence="2">
    <location>
        <begin position="40"/>
        <end position="110"/>
    </location>
</feature>
<dbReference type="InterPro" id="IPR001878">
    <property type="entry name" value="Znf_CCHC"/>
</dbReference>
<protein>
    <submittedName>
        <fullName evidence="6">Intersectin-1-like</fullName>
    </submittedName>
</protein>
<dbReference type="OrthoDB" id="10051775at2759"/>
<dbReference type="GO" id="GO:0008270">
    <property type="term" value="F:zinc ion binding"/>
    <property type="evidence" value="ECO:0007669"/>
    <property type="project" value="UniProtKB-KW"/>
</dbReference>
<gene>
    <name evidence="6" type="primary">LOC106058883</name>
</gene>
<dbReference type="GO" id="GO:0004190">
    <property type="term" value="F:aspartic-type endopeptidase activity"/>
    <property type="evidence" value="ECO:0007669"/>
    <property type="project" value="InterPro"/>
</dbReference>
<keyword evidence="1" id="KW-0862">Zinc</keyword>
<feature type="region of interest" description="Disordered" evidence="2">
    <location>
        <begin position="636"/>
        <end position="662"/>
    </location>
</feature>
<dbReference type="Gene3D" id="2.40.50.140">
    <property type="entry name" value="Nucleic acid-binding proteins"/>
    <property type="match status" value="1"/>
</dbReference>
<feature type="domain" description="Peptidase A2" evidence="4">
    <location>
        <begin position="464"/>
        <end position="537"/>
    </location>
</feature>
<evidence type="ECO:0000256" key="2">
    <source>
        <dbReference type="SAM" id="MobiDB-lite"/>
    </source>
</evidence>
<dbReference type="SUPFAM" id="SSF57756">
    <property type="entry name" value="Retrovirus zinc finger-like domains"/>
    <property type="match status" value="1"/>
</dbReference>
<dbReference type="AlphaFoldDB" id="A0A9U8E3S8"/>
<dbReference type="SUPFAM" id="SSF47353">
    <property type="entry name" value="Retrovirus capsid dimerization domain-like"/>
    <property type="match status" value="1"/>
</dbReference>
<evidence type="ECO:0000259" key="3">
    <source>
        <dbReference type="PROSITE" id="PS50158"/>
    </source>
</evidence>
<proteinExistence type="predicted"/>
<dbReference type="CDD" id="cd00303">
    <property type="entry name" value="retropepsin_like"/>
    <property type="match status" value="1"/>
</dbReference>
<dbReference type="InterPro" id="IPR001995">
    <property type="entry name" value="Peptidase_A2_cat"/>
</dbReference>
<sequence length="749" mass="87285">MAEKVYGDLLKLYETGKSLGYQREELDEWVAKIIRQNEERDTRMEERKEKAKVEEEERKQRAKVEEEKAKVEEEERKQRAKVEEEERKQRAKVEEEERKQRAKVEEEERKEKAKIEERKMAMLEEEMRFKWKLEEDQVVAKIKRDDEESKAKIAAIEKESKAKEVEEQENRNTRKRNTPQTKRQKFVEGTDKMDAFINRFEMLMKLEKEPQHEWAIQLLSLVGGKALDALQVLSDDEVANYAILKKTLLDFYQYSEDDYRQKFHELKPPSDGNMKQFVSDVKITFEKWVQASGIEESFDSLKQFIIVDKIVSTSGRNLFAFLQERKPRSVETVMELCQTYVAAHPGEILQKVENSEEIEFAAAAISTTARFTKEETAQQQSPPQNRDIQRERNDYRLNQSPAQSPAQRSQVRCYNCGRMGHIAKYCRDARRTEYYKNDVVAHVGGLADSLSPYVCPAIANGYHTHALRDTGATKCVLLAKLVRPHQYTKRQCKVQGFGGQIKSYPTAIVHINSPYFNKKVEAIVVENGPFEVVIGNVPNIECPSEAQIDRWKQFFNWEPTQEADDIDQSATTEVEGRQQNLKTEQDSYDDVNSNENKEDLFVHQTAIVKSNPRKYPTSVTEGGKTEFDVVEQVKRKETANVSGPGGSNVQGSKDSADRSSSRTSGWYLWYRENGKGGRRQYPEDRGEVQPQRYQGYQGRRPCYRRNYGSPPVNRYYDKRDRWEGPWRRREFDRAGYGRGKGRNDHDVRI</sequence>
<dbReference type="PANTHER" id="PTHR46888">
    <property type="entry name" value="ZINC KNUCKLE DOMAINCONTAINING PROTEIN-RELATED"/>
    <property type="match status" value="1"/>
</dbReference>
<dbReference type="GeneID" id="106058883"/>
<name>A0A9U8E3S8_BIOGL</name>
<dbReference type="PROSITE" id="PS50158">
    <property type="entry name" value="ZF_CCHC"/>
    <property type="match status" value="1"/>
</dbReference>
<feature type="region of interest" description="Disordered" evidence="2">
    <location>
        <begin position="562"/>
        <end position="595"/>
    </location>
</feature>